<feature type="transmembrane region" description="Helical" evidence="7">
    <location>
        <begin position="88"/>
        <end position="110"/>
    </location>
</feature>
<dbReference type="InterPro" id="IPR036458">
    <property type="entry name" value="Na:dicarbo_symporter_sf"/>
</dbReference>
<keyword evidence="4 7" id="KW-0812">Transmembrane</keyword>
<dbReference type="SUPFAM" id="SSF118215">
    <property type="entry name" value="Proton glutamate symport protein"/>
    <property type="match status" value="1"/>
</dbReference>
<reference evidence="8 9" key="1">
    <citation type="submission" date="2021-01" db="EMBL/GenBank/DDBJ databases">
        <title>Whole genome shotgun sequence of Planotetraspora kaengkrachanensis NBRC 104272.</title>
        <authorList>
            <person name="Komaki H."/>
            <person name="Tamura T."/>
        </authorList>
    </citation>
    <scope>NUCLEOTIDE SEQUENCE [LARGE SCALE GENOMIC DNA]</scope>
    <source>
        <strain evidence="8 9">NBRC 104272</strain>
    </source>
</reference>
<dbReference type="GO" id="GO:0005886">
    <property type="term" value="C:plasma membrane"/>
    <property type="evidence" value="ECO:0007669"/>
    <property type="project" value="UniProtKB-SubCell"/>
</dbReference>
<dbReference type="GO" id="GO:0006835">
    <property type="term" value="P:dicarboxylic acid transport"/>
    <property type="evidence" value="ECO:0007669"/>
    <property type="project" value="TreeGrafter"/>
</dbReference>
<feature type="transmembrane region" description="Helical" evidence="7">
    <location>
        <begin position="191"/>
        <end position="207"/>
    </location>
</feature>
<evidence type="ECO:0000256" key="4">
    <source>
        <dbReference type="ARBA" id="ARBA00022692"/>
    </source>
</evidence>
<dbReference type="GO" id="GO:0015293">
    <property type="term" value="F:symporter activity"/>
    <property type="evidence" value="ECO:0007669"/>
    <property type="project" value="UniProtKB-KW"/>
</dbReference>
<dbReference type="EMBL" id="BONV01000005">
    <property type="protein sequence ID" value="GIG78596.1"/>
    <property type="molecule type" value="Genomic_DNA"/>
</dbReference>
<dbReference type="InterPro" id="IPR001991">
    <property type="entry name" value="Na-dicarboxylate_symporter"/>
</dbReference>
<dbReference type="Pfam" id="PF00375">
    <property type="entry name" value="SDF"/>
    <property type="match status" value="1"/>
</dbReference>
<keyword evidence="3" id="KW-1003">Cell membrane</keyword>
<keyword evidence="2" id="KW-0813">Transport</keyword>
<feature type="transmembrane region" description="Helical" evidence="7">
    <location>
        <begin position="227"/>
        <end position="248"/>
    </location>
</feature>
<feature type="transmembrane region" description="Helical" evidence="7">
    <location>
        <begin position="56"/>
        <end position="76"/>
    </location>
</feature>
<name>A0A8J3PSS0_9ACTN</name>
<feature type="transmembrane region" description="Helical" evidence="7">
    <location>
        <begin position="313"/>
        <end position="332"/>
    </location>
</feature>
<dbReference type="PANTHER" id="PTHR42865">
    <property type="entry name" value="PROTON/GLUTAMATE-ASPARTATE SYMPORTER"/>
    <property type="match status" value="1"/>
</dbReference>
<evidence type="ECO:0000256" key="2">
    <source>
        <dbReference type="ARBA" id="ARBA00022448"/>
    </source>
</evidence>
<feature type="transmembrane region" description="Helical" evidence="7">
    <location>
        <begin position="153"/>
        <end position="170"/>
    </location>
</feature>
<evidence type="ECO:0000256" key="5">
    <source>
        <dbReference type="ARBA" id="ARBA00022989"/>
    </source>
</evidence>
<dbReference type="Gene3D" id="1.10.3860.10">
    <property type="entry name" value="Sodium:dicarboxylate symporter"/>
    <property type="match status" value="1"/>
</dbReference>
<evidence type="ECO:0000256" key="3">
    <source>
        <dbReference type="ARBA" id="ARBA00022475"/>
    </source>
</evidence>
<gene>
    <name evidence="8" type="ORF">Pka01_17230</name>
</gene>
<evidence type="ECO:0000256" key="7">
    <source>
        <dbReference type="SAM" id="Phobius"/>
    </source>
</evidence>
<comment type="subcellular location">
    <subcellularLocation>
        <location evidence="1">Cell membrane</location>
        <topology evidence="1">Multi-pass membrane protein</topology>
    </subcellularLocation>
</comment>
<protein>
    <submittedName>
        <fullName evidence="8">Sodium:proton antiporter</fullName>
    </submittedName>
</protein>
<evidence type="ECO:0000313" key="9">
    <source>
        <dbReference type="Proteomes" id="UP000630097"/>
    </source>
</evidence>
<evidence type="ECO:0000256" key="6">
    <source>
        <dbReference type="ARBA" id="ARBA00023136"/>
    </source>
</evidence>
<dbReference type="PRINTS" id="PR00173">
    <property type="entry name" value="EDTRNSPORT"/>
</dbReference>
<proteinExistence type="predicted"/>
<sequence length="438" mass="45819">MPSFGAFVIVKRFSFSLQLLLGLVVGVALGFAARVWDLAWLATTLTEVGRIFVQLLKLAVPPLVFTAVVVSVANLRNVNGAARLAGKTLFWFLTTALIAVIIGIGLGLIINPGQGVTLDTAGAKAPESVGTWVDFLTGIIPTNIVTAFTELNVLQIVFLGIVLGAAAMAIGEKAEPFLGFSRSILELVQKALWWVIRLAPIGTAGLIGKSVATYGWDLLAPLAKFSLGVYVGCFIVLLAVYPALLALVGKVNPITFFRNAWPAIELAFVSRSSVGTLPLTQKVTIERLGVDRDYASFAVPFGATTKMDGCASIYPALAAIFVAQVFDVPLGFGEYLLIAFVSVVGSAATAGLTGAIVMLTLTLSTLGLPLEGVGLLLAIDPILDMIRTATNVAGQIVVPVLVARSEGRLDEAVLNAPPQSLDEAPVSAPRPSGEPAIA</sequence>
<keyword evidence="9" id="KW-1185">Reference proteome</keyword>
<organism evidence="8 9">
    <name type="scientific">Planotetraspora kaengkrachanensis</name>
    <dbReference type="NCBI Taxonomy" id="575193"/>
    <lineage>
        <taxon>Bacteria</taxon>
        <taxon>Bacillati</taxon>
        <taxon>Actinomycetota</taxon>
        <taxon>Actinomycetes</taxon>
        <taxon>Streptosporangiales</taxon>
        <taxon>Streptosporangiaceae</taxon>
        <taxon>Planotetraspora</taxon>
    </lineage>
</organism>
<keyword evidence="6 7" id="KW-0472">Membrane</keyword>
<evidence type="ECO:0000313" key="8">
    <source>
        <dbReference type="EMBL" id="GIG78596.1"/>
    </source>
</evidence>
<comment type="caution">
    <text evidence="8">The sequence shown here is derived from an EMBL/GenBank/DDBJ whole genome shotgun (WGS) entry which is preliminary data.</text>
</comment>
<dbReference type="AlphaFoldDB" id="A0A8J3PSS0"/>
<keyword evidence="5 7" id="KW-1133">Transmembrane helix</keyword>
<accession>A0A8J3PSS0</accession>
<dbReference type="Proteomes" id="UP000630097">
    <property type="component" value="Unassembled WGS sequence"/>
</dbReference>
<evidence type="ECO:0000256" key="1">
    <source>
        <dbReference type="ARBA" id="ARBA00004651"/>
    </source>
</evidence>
<dbReference type="PANTHER" id="PTHR42865:SF7">
    <property type="entry name" value="PROTON_GLUTAMATE-ASPARTATE SYMPORTER"/>
    <property type="match status" value="1"/>
</dbReference>
<feature type="transmembrane region" description="Helical" evidence="7">
    <location>
        <begin position="338"/>
        <end position="361"/>
    </location>
</feature>